<dbReference type="EMBL" id="LPUF01000001">
    <property type="protein sequence ID" value="OQK17591.1"/>
    <property type="molecule type" value="Genomic_DNA"/>
</dbReference>
<sequence>MDHLEGLNGPILYEDKPLRDFSLVFWLKLNPGEGGIVVSFDPTQWFEIEVLRSGNSSGHLVLTTVNSLGVIDRMESNELVANGQWRSITVTYNTSQSEQSIQIDQLDKQSKPTQSGLIGGRKTRSGYLGVSTFTAEFSDLQEVKGNFKGAITGLRFIRGQADSKQLKAIINPGNRPAFSLRQVAAPRFWQPKEPAVAIVGDDATSSDSFQTEDHYPHDLLRCTYIQGLSTDALLGNDKPASLKVIQSLRKTLDHIQQSKPDSFGYFEADGTSWNPLFAEWEVALYPLAISHLHNGKSSQYDPEFIYQGYQLPRESNELELMPEQCPLAQTASFLGGRSLISPNASAAMNVRLDEFINAHKGIVPKEFLDIQKNYLQQKRKC</sequence>
<evidence type="ECO:0000313" key="2">
    <source>
        <dbReference type="EMBL" id="OQK17591.1"/>
    </source>
</evidence>
<dbReference type="Gene3D" id="2.60.120.200">
    <property type="match status" value="1"/>
</dbReference>
<dbReference type="STRING" id="1420851.AU255_06890"/>
<dbReference type="Proteomes" id="UP000191980">
    <property type="component" value="Unassembled WGS sequence"/>
</dbReference>
<dbReference type="InterPro" id="IPR001791">
    <property type="entry name" value="Laminin_G"/>
</dbReference>
<reference evidence="2 3" key="1">
    <citation type="submission" date="2015-12" db="EMBL/GenBank/DDBJ databases">
        <authorList>
            <person name="Shamseldin A."/>
            <person name="Moawad H."/>
            <person name="Abd El-Rahim W.M."/>
            <person name="Sadowsky M.J."/>
        </authorList>
    </citation>
    <scope>NUCLEOTIDE SEQUENCE [LARGE SCALE GENOMIC DNA]</scope>
    <source>
        <strain evidence="2 3">WF1</strain>
    </source>
</reference>
<dbReference type="RefSeq" id="WP_080522199.1">
    <property type="nucleotide sequence ID" value="NZ_LPUF01000001.1"/>
</dbReference>
<proteinExistence type="predicted"/>
<accession>A0A1V8M7P8</accession>
<dbReference type="SUPFAM" id="SSF49899">
    <property type="entry name" value="Concanavalin A-like lectins/glucanases"/>
    <property type="match status" value="1"/>
</dbReference>
<dbReference type="OrthoDB" id="6091628at2"/>
<dbReference type="Pfam" id="PF02210">
    <property type="entry name" value="Laminin_G_2"/>
    <property type="match status" value="1"/>
</dbReference>
<gene>
    <name evidence="2" type="ORF">AU255_06890</name>
</gene>
<dbReference type="AlphaFoldDB" id="A0A1V8M7P8"/>
<evidence type="ECO:0000313" key="3">
    <source>
        <dbReference type="Proteomes" id="UP000191980"/>
    </source>
</evidence>
<evidence type="ECO:0000259" key="1">
    <source>
        <dbReference type="Pfam" id="PF02210"/>
    </source>
</evidence>
<comment type="caution">
    <text evidence="2">The sequence shown here is derived from an EMBL/GenBank/DDBJ whole genome shotgun (WGS) entry which is preliminary data.</text>
</comment>
<name>A0A1V8M7P8_9GAMM</name>
<keyword evidence="3" id="KW-1185">Reference proteome</keyword>
<dbReference type="InterPro" id="IPR013320">
    <property type="entry name" value="ConA-like_dom_sf"/>
</dbReference>
<feature type="domain" description="Laminin G" evidence="1">
    <location>
        <begin position="57"/>
        <end position="156"/>
    </location>
</feature>
<protein>
    <recommendedName>
        <fullName evidence="1">Laminin G domain-containing protein</fullName>
    </recommendedName>
</protein>
<organism evidence="2 3">
    <name type="scientific">Methyloprofundus sedimenti</name>
    <dbReference type="NCBI Taxonomy" id="1420851"/>
    <lineage>
        <taxon>Bacteria</taxon>
        <taxon>Pseudomonadati</taxon>
        <taxon>Pseudomonadota</taxon>
        <taxon>Gammaproteobacteria</taxon>
        <taxon>Methylococcales</taxon>
        <taxon>Methylococcaceae</taxon>
        <taxon>Methyloprofundus</taxon>
    </lineage>
</organism>